<protein>
    <submittedName>
        <fullName evidence="1">Uncharacterized protein</fullName>
    </submittedName>
</protein>
<comment type="caution">
    <text evidence="1">The sequence shown here is derived from an EMBL/GenBank/DDBJ whole genome shotgun (WGS) entry which is preliminary data.</text>
</comment>
<dbReference type="EMBL" id="NNAY01000398">
    <property type="protein sequence ID" value="OXU28669.1"/>
    <property type="molecule type" value="Genomic_DNA"/>
</dbReference>
<evidence type="ECO:0000313" key="2">
    <source>
        <dbReference type="Proteomes" id="UP000215335"/>
    </source>
</evidence>
<gene>
    <name evidence="1" type="ORF">TSAR_001951</name>
</gene>
<dbReference type="AlphaFoldDB" id="A0A232FDY6"/>
<organism evidence="1 2">
    <name type="scientific">Trichomalopsis sarcophagae</name>
    <dbReference type="NCBI Taxonomy" id="543379"/>
    <lineage>
        <taxon>Eukaryota</taxon>
        <taxon>Metazoa</taxon>
        <taxon>Ecdysozoa</taxon>
        <taxon>Arthropoda</taxon>
        <taxon>Hexapoda</taxon>
        <taxon>Insecta</taxon>
        <taxon>Pterygota</taxon>
        <taxon>Neoptera</taxon>
        <taxon>Endopterygota</taxon>
        <taxon>Hymenoptera</taxon>
        <taxon>Apocrita</taxon>
        <taxon>Proctotrupomorpha</taxon>
        <taxon>Chalcidoidea</taxon>
        <taxon>Pteromalidae</taxon>
        <taxon>Pteromalinae</taxon>
        <taxon>Trichomalopsis</taxon>
    </lineage>
</organism>
<accession>A0A232FDY6</accession>
<proteinExistence type="predicted"/>
<reference evidence="1 2" key="1">
    <citation type="journal article" date="2017" name="Curr. Biol.">
        <title>The Evolution of Venom by Co-option of Single-Copy Genes.</title>
        <authorList>
            <person name="Martinson E.O."/>
            <person name="Mrinalini"/>
            <person name="Kelkar Y.D."/>
            <person name="Chang C.H."/>
            <person name="Werren J.H."/>
        </authorList>
    </citation>
    <scope>NUCLEOTIDE SEQUENCE [LARGE SCALE GENOMIC DNA]</scope>
    <source>
        <strain evidence="1 2">Alberta</strain>
        <tissue evidence="1">Whole body</tissue>
    </source>
</reference>
<name>A0A232FDY6_9HYME</name>
<dbReference type="Proteomes" id="UP000215335">
    <property type="component" value="Unassembled WGS sequence"/>
</dbReference>
<sequence length="31" mass="3537">MGYNGFAHSSALFSRGSVRIDNQAPYSHFYR</sequence>
<evidence type="ECO:0000313" key="1">
    <source>
        <dbReference type="EMBL" id="OXU28669.1"/>
    </source>
</evidence>
<keyword evidence="2" id="KW-1185">Reference proteome</keyword>